<evidence type="ECO:0000256" key="8">
    <source>
        <dbReference type="PROSITE-ProRule" id="PRU10141"/>
    </source>
</evidence>
<dbReference type="GO" id="GO:0045292">
    <property type="term" value="P:mRNA cis splicing, via spliceosome"/>
    <property type="evidence" value="ECO:0007669"/>
    <property type="project" value="InterPro"/>
</dbReference>
<dbReference type="InterPro" id="IPR013766">
    <property type="entry name" value="Thioredoxin_domain"/>
</dbReference>
<dbReference type="InterPro" id="IPR036249">
    <property type="entry name" value="Thioredoxin-like_sf"/>
</dbReference>
<dbReference type="PANTHER" id="PTHR24058:SF103">
    <property type="entry name" value="SERINE_THREONINE-PROTEIN KINASE PRP4 HOMOLOG"/>
    <property type="match status" value="1"/>
</dbReference>
<feature type="compositionally biased region" description="Polar residues" evidence="9">
    <location>
        <begin position="674"/>
        <end position="685"/>
    </location>
</feature>
<reference evidence="12 13" key="1">
    <citation type="journal article" date="2017" name="Mycologia">
        <title>Bifiguratus adelaidae, gen. et sp. nov., a new member of Mucoromycotina in endophytic and soil-dwelling habitats.</title>
        <authorList>
            <person name="Torres-Cruz T.J."/>
            <person name="Billingsley Tobias T.L."/>
            <person name="Almatruk M."/>
            <person name="Hesse C."/>
            <person name="Kuske C.R."/>
            <person name="Desiro A."/>
            <person name="Benucci G.M."/>
            <person name="Bonito G."/>
            <person name="Stajich J.E."/>
            <person name="Dunlap C."/>
            <person name="Arnold A.E."/>
            <person name="Porras-Alfaro A."/>
        </authorList>
    </citation>
    <scope>NUCLEOTIDE SEQUENCE [LARGE SCALE GENOMIC DNA]</scope>
    <source>
        <strain evidence="12 13">AZ0501</strain>
    </source>
</reference>
<accession>A0A261XTN9</accession>
<gene>
    <name evidence="12" type="ORF">BZG36_05355</name>
</gene>
<dbReference type="OrthoDB" id="9332038at2759"/>
<dbReference type="InterPro" id="IPR017441">
    <property type="entry name" value="Protein_kinase_ATP_BS"/>
</dbReference>
<keyword evidence="2" id="KW-0723">Serine/threonine-protein kinase</keyword>
<protein>
    <recommendedName>
        <fullName evidence="1">non-specific serine/threonine protein kinase</fullName>
        <ecNumber evidence="1">2.7.11.1</ecNumber>
    </recommendedName>
</protein>
<sequence>KDVYQSLTDWRQDRYYNILCPIVESVLEHCWDLCFDGKAMRSEIPELNYFLDAFARLDNNMVFRMAYRRQFLIGLKDSSMVEKLVDLIDEQLKSITEPLRDDNLVSSIIRNTASTADLLGVWHDDVAKLRRVIIIGIVFRYISPGLPHLQSATFLLQRILDNIADDVAKIDAMNALNGDPDQELNAACAMLSSEAYDCFEKLMEDGQDVFVWECAMSLMVLWARIASVLNVIQIDCGIESHLVRPGLRSTVMQACNGLAWILFGTTILAFPNTKQRQNISEEVVARSREYTEAMGTFQVNENDEAILRCIRAKQSRREERATHRDDDQHHVLAISYSNIFEFWTDLYHFHTCFQRFFNSCIRSLDSMVRHHLNHHDRSHLRFWQPAPADIVLQNQNNEEVRLADLIGRKPVILFFYPRDNTPGCTKQVCAFRDSYEVFTKKGAEVIGISSDSADSHKKFATAQRVPYHILADVKGEARKAFQVPKSLGLLPGRVTFVIDKEGIIRDYFNSQLDIQGHVKTATNMLENHEPYRGGSTEHDLSWHYHDKKRTAEPSDPESHKDGGTSPKRLKTQEVGLSDDVATMNNVRTHENNQVEKTPEEHDSVDDGEINLEPEIDEDALIAERRRRREAILAKYKQSSTSASPGTPNPSIMPSTIANRESSAADVHPRDPSLTPINTPAESNSPLALEKTETAAASLRQHDADSAPTDTKSPSVTAADYDPSEDRKQDDQRRHMHEQGNGAHIPLKTQKEIDLLKAKDLQENVVSTPTHHVDMSASDYQERLEGGKETGDTGVLAMSKSQPQSGPKEVDMFADDIDDMFAAAANFDPNAVAVQPTLKTEKKAAGDSILEAAPVIVTGHAGLVDNWDDSEGYYRVILGEMLDNRYHVYANLGRGVFSSVVKARDTTKGDLDVAIKFIRNNETMTKAAEKEIKILNKLAEADPDDKKHVIRLLRTFQHKGHTCLVFESLAMNLREVLKRFGKDVGITIQAVRVYAQQLFLALSLLSRCEILHADIKPDNILVNEQKNALKLCDLGSASDARENDITPYLVSRFYRAPEISLPYDHSIDVWSVGCTLYELYTGKILFPGRSNNQMLRLMMEVKGKFPNRMLKKGAFSSQHFEDGGTFLAVETDRLTQKEVTKKITITKATKDLKTRLHAAPGTMSDEETRLLNAFIDLLDKALTLTPDKRITAKEALAHPFLTGKL</sequence>
<dbReference type="PROSITE" id="PS51352">
    <property type="entry name" value="THIOREDOXIN_2"/>
    <property type="match status" value="1"/>
</dbReference>
<feature type="compositionally biased region" description="Basic and acidic residues" evidence="9">
    <location>
        <begin position="547"/>
        <end position="562"/>
    </location>
</feature>
<dbReference type="EMBL" id="MVBO01000265">
    <property type="protein sequence ID" value="OZJ01683.1"/>
    <property type="molecule type" value="Genomic_DNA"/>
</dbReference>
<name>A0A261XTN9_9FUNG</name>
<feature type="domain" description="Thioredoxin" evidence="11">
    <location>
        <begin position="380"/>
        <end position="533"/>
    </location>
</feature>
<comment type="caution">
    <text evidence="12">The sequence shown here is derived from an EMBL/GenBank/DDBJ whole genome shotgun (WGS) entry which is preliminary data.</text>
</comment>
<dbReference type="Pfam" id="PF00069">
    <property type="entry name" value="Pkinase"/>
    <property type="match status" value="1"/>
</dbReference>
<dbReference type="PROSITE" id="PS50011">
    <property type="entry name" value="PROTEIN_KINASE_DOM"/>
    <property type="match status" value="1"/>
</dbReference>
<keyword evidence="4 8" id="KW-0547">Nucleotide-binding</keyword>
<dbReference type="SMART" id="SM00220">
    <property type="entry name" value="S_TKc"/>
    <property type="match status" value="1"/>
</dbReference>
<evidence type="ECO:0000256" key="5">
    <source>
        <dbReference type="ARBA" id="ARBA00022777"/>
    </source>
</evidence>
<dbReference type="CDD" id="cd03017">
    <property type="entry name" value="PRX_BCP"/>
    <property type="match status" value="1"/>
</dbReference>
<dbReference type="Gene3D" id="1.10.510.10">
    <property type="entry name" value="Transferase(Phosphotransferase) domain 1"/>
    <property type="match status" value="1"/>
</dbReference>
<dbReference type="PROSITE" id="PS00107">
    <property type="entry name" value="PROTEIN_KINASE_ATP"/>
    <property type="match status" value="1"/>
</dbReference>
<dbReference type="FunFam" id="3.30.200.20:FF:000440">
    <property type="entry name" value="CMGC/DYRK/PRP4 protein kinase, variant"/>
    <property type="match status" value="1"/>
</dbReference>
<evidence type="ECO:0000259" key="10">
    <source>
        <dbReference type="PROSITE" id="PS50011"/>
    </source>
</evidence>
<dbReference type="InterPro" id="IPR011009">
    <property type="entry name" value="Kinase-like_dom_sf"/>
</dbReference>
<organism evidence="12 13">
    <name type="scientific">Bifiguratus adelaidae</name>
    <dbReference type="NCBI Taxonomy" id="1938954"/>
    <lineage>
        <taxon>Eukaryota</taxon>
        <taxon>Fungi</taxon>
        <taxon>Fungi incertae sedis</taxon>
        <taxon>Mucoromycota</taxon>
        <taxon>Mucoromycotina</taxon>
        <taxon>Endogonomycetes</taxon>
        <taxon>Endogonales</taxon>
        <taxon>Endogonales incertae sedis</taxon>
        <taxon>Bifiguratus</taxon>
    </lineage>
</organism>
<evidence type="ECO:0000256" key="2">
    <source>
        <dbReference type="ARBA" id="ARBA00022527"/>
    </source>
</evidence>
<dbReference type="PROSITE" id="PS00108">
    <property type="entry name" value="PROTEIN_KINASE_ST"/>
    <property type="match status" value="1"/>
</dbReference>
<feature type="region of interest" description="Disordered" evidence="9">
    <location>
        <begin position="635"/>
        <end position="744"/>
    </location>
</feature>
<dbReference type="PANTHER" id="PTHR24058">
    <property type="entry name" value="DUAL SPECIFICITY PROTEIN KINASE"/>
    <property type="match status" value="1"/>
</dbReference>
<dbReference type="EC" id="2.7.11.1" evidence="1"/>
<evidence type="ECO:0000256" key="3">
    <source>
        <dbReference type="ARBA" id="ARBA00022679"/>
    </source>
</evidence>
<dbReference type="Proteomes" id="UP000242875">
    <property type="component" value="Unassembled WGS sequence"/>
</dbReference>
<evidence type="ECO:0000256" key="4">
    <source>
        <dbReference type="ARBA" id="ARBA00022741"/>
    </source>
</evidence>
<dbReference type="InterPro" id="IPR044092">
    <property type="entry name" value="STKc_PRP4"/>
</dbReference>
<evidence type="ECO:0000256" key="9">
    <source>
        <dbReference type="SAM" id="MobiDB-lite"/>
    </source>
</evidence>
<dbReference type="SUPFAM" id="SSF56112">
    <property type="entry name" value="Protein kinase-like (PK-like)"/>
    <property type="match status" value="1"/>
</dbReference>
<keyword evidence="5" id="KW-0418">Kinase</keyword>
<evidence type="ECO:0000259" key="11">
    <source>
        <dbReference type="PROSITE" id="PS51352"/>
    </source>
</evidence>
<dbReference type="GO" id="GO:0016209">
    <property type="term" value="F:antioxidant activity"/>
    <property type="evidence" value="ECO:0007669"/>
    <property type="project" value="InterPro"/>
</dbReference>
<dbReference type="GO" id="GO:0005524">
    <property type="term" value="F:ATP binding"/>
    <property type="evidence" value="ECO:0007669"/>
    <property type="project" value="UniProtKB-UniRule"/>
</dbReference>
<evidence type="ECO:0000256" key="1">
    <source>
        <dbReference type="ARBA" id="ARBA00012513"/>
    </source>
</evidence>
<dbReference type="FunFam" id="1.10.510.10:FF:000078">
    <property type="entry name" value="Serine/threonine-protein kinase PRP4 homolog"/>
    <property type="match status" value="1"/>
</dbReference>
<feature type="compositionally biased region" description="Polar residues" evidence="9">
    <location>
        <begin position="636"/>
        <end position="661"/>
    </location>
</feature>
<dbReference type="InterPro" id="IPR008271">
    <property type="entry name" value="Ser/Thr_kinase_AS"/>
</dbReference>
<comment type="similarity">
    <text evidence="7">Belongs to the protein kinase superfamily. CMGC Ser/Thr protein kinase family.</text>
</comment>
<feature type="compositionally biased region" description="Basic and acidic residues" evidence="9">
    <location>
        <begin position="587"/>
        <end position="601"/>
    </location>
</feature>
<keyword evidence="13" id="KW-1185">Reference proteome</keyword>
<evidence type="ECO:0000256" key="6">
    <source>
        <dbReference type="ARBA" id="ARBA00022840"/>
    </source>
</evidence>
<dbReference type="CDD" id="cd14135">
    <property type="entry name" value="STKc_PRP4"/>
    <property type="match status" value="1"/>
</dbReference>
<feature type="compositionally biased region" description="Basic and acidic residues" evidence="9">
    <location>
        <begin position="723"/>
        <end position="732"/>
    </location>
</feature>
<dbReference type="Gene3D" id="3.30.200.20">
    <property type="entry name" value="Phosphorylase Kinase, domain 1"/>
    <property type="match status" value="1"/>
</dbReference>
<keyword evidence="6 8" id="KW-0067">ATP-binding</keyword>
<proteinExistence type="inferred from homology"/>
<dbReference type="SUPFAM" id="SSF52833">
    <property type="entry name" value="Thioredoxin-like"/>
    <property type="match status" value="1"/>
</dbReference>
<feature type="binding site" evidence="8">
    <location>
        <position position="915"/>
    </location>
    <ligand>
        <name>ATP</name>
        <dbReference type="ChEBI" id="CHEBI:30616"/>
    </ligand>
</feature>
<dbReference type="InterPro" id="IPR000719">
    <property type="entry name" value="Prot_kinase_dom"/>
</dbReference>
<feature type="region of interest" description="Disordered" evidence="9">
    <location>
        <begin position="547"/>
        <end position="608"/>
    </location>
</feature>
<dbReference type="AlphaFoldDB" id="A0A261XTN9"/>
<dbReference type="InterPro" id="IPR050494">
    <property type="entry name" value="Ser_Thr_dual-spec_kinase"/>
</dbReference>
<evidence type="ECO:0000313" key="13">
    <source>
        <dbReference type="Proteomes" id="UP000242875"/>
    </source>
</evidence>
<evidence type="ECO:0000256" key="7">
    <source>
        <dbReference type="ARBA" id="ARBA00023596"/>
    </source>
</evidence>
<feature type="non-terminal residue" evidence="12">
    <location>
        <position position="1"/>
    </location>
</feature>
<dbReference type="Gene3D" id="3.40.30.10">
    <property type="entry name" value="Glutaredoxin"/>
    <property type="match status" value="1"/>
</dbReference>
<dbReference type="Pfam" id="PF00578">
    <property type="entry name" value="AhpC-TSA"/>
    <property type="match status" value="1"/>
</dbReference>
<evidence type="ECO:0000313" key="12">
    <source>
        <dbReference type="EMBL" id="OZJ01683.1"/>
    </source>
</evidence>
<feature type="domain" description="Protein kinase" evidence="10">
    <location>
        <begin position="885"/>
        <end position="1200"/>
    </location>
</feature>
<dbReference type="GO" id="GO:0016491">
    <property type="term" value="F:oxidoreductase activity"/>
    <property type="evidence" value="ECO:0007669"/>
    <property type="project" value="InterPro"/>
</dbReference>
<dbReference type="InterPro" id="IPR000866">
    <property type="entry name" value="AhpC/TSA"/>
</dbReference>
<keyword evidence="3" id="KW-0808">Transferase</keyword>
<dbReference type="GO" id="GO:0004674">
    <property type="term" value="F:protein serine/threonine kinase activity"/>
    <property type="evidence" value="ECO:0007669"/>
    <property type="project" value="UniProtKB-KW"/>
</dbReference>